<dbReference type="Gene3D" id="1.10.1660.10">
    <property type="match status" value="1"/>
</dbReference>
<feature type="domain" description="HTH merR-type" evidence="6">
    <location>
        <begin position="1"/>
        <end position="69"/>
    </location>
</feature>
<proteinExistence type="predicted"/>
<keyword evidence="1" id="KW-0805">Transcription regulation</keyword>
<keyword evidence="3" id="KW-0010">Activator</keyword>
<evidence type="ECO:0000256" key="4">
    <source>
        <dbReference type="ARBA" id="ARBA00023163"/>
    </source>
</evidence>
<accession>G9XF20</accession>
<dbReference type="EMBL" id="AFZG01000056">
    <property type="protein sequence ID" value="EHL17713.1"/>
    <property type="molecule type" value="Genomic_DNA"/>
</dbReference>
<keyword evidence="4" id="KW-0804">Transcription</keyword>
<dbReference type="Proteomes" id="UP000003379">
    <property type="component" value="Unassembled WGS sequence"/>
</dbReference>
<name>G9XF20_9FIRM</name>
<dbReference type="InterPro" id="IPR036244">
    <property type="entry name" value="TipA-like_antibiotic-bd"/>
</dbReference>
<organism evidence="7 8">
    <name type="scientific">Peptoanaerobacter stomatis</name>
    <dbReference type="NCBI Taxonomy" id="796937"/>
    <lineage>
        <taxon>Bacteria</taxon>
        <taxon>Bacillati</taxon>
        <taxon>Bacillota</taxon>
        <taxon>Clostridia</taxon>
        <taxon>Peptostreptococcales</taxon>
        <taxon>Filifactoraceae</taxon>
        <taxon>Peptoanaerobacter</taxon>
    </lineage>
</organism>
<dbReference type="GO" id="GO:0003677">
    <property type="term" value="F:DNA binding"/>
    <property type="evidence" value="ECO:0007669"/>
    <property type="project" value="UniProtKB-KW"/>
</dbReference>
<protein>
    <recommendedName>
        <fullName evidence="6">HTH merR-type domain-containing protein</fullName>
    </recommendedName>
</protein>
<dbReference type="PROSITE" id="PS50937">
    <property type="entry name" value="HTH_MERR_2"/>
    <property type="match status" value="1"/>
</dbReference>
<dbReference type="PANTHER" id="PTHR30204:SF90">
    <property type="entry name" value="HTH-TYPE TRANSCRIPTIONAL ACTIVATOR MTA"/>
    <property type="match status" value="1"/>
</dbReference>
<dbReference type="HOGENOM" id="CLU_060077_0_6_9"/>
<dbReference type="PANTHER" id="PTHR30204">
    <property type="entry name" value="REDOX-CYCLING DRUG-SENSING TRANSCRIPTIONAL ACTIVATOR SOXR"/>
    <property type="match status" value="1"/>
</dbReference>
<dbReference type="InterPro" id="IPR012925">
    <property type="entry name" value="TipAS_dom"/>
</dbReference>
<dbReference type="SUPFAM" id="SSF46955">
    <property type="entry name" value="Putative DNA-binding domain"/>
    <property type="match status" value="1"/>
</dbReference>
<dbReference type="Pfam" id="PF07739">
    <property type="entry name" value="TipAS"/>
    <property type="match status" value="1"/>
</dbReference>
<evidence type="ECO:0000313" key="7">
    <source>
        <dbReference type="EMBL" id="EHL17713.1"/>
    </source>
</evidence>
<dbReference type="Gene3D" id="1.10.490.50">
    <property type="entry name" value="Antibiotic binding domain of TipA-like multidrug resistance regulators"/>
    <property type="match status" value="1"/>
</dbReference>
<gene>
    <name evidence="7" type="ORF">HMPREF9628_02173</name>
</gene>
<evidence type="ECO:0000313" key="8">
    <source>
        <dbReference type="Proteomes" id="UP000003379"/>
    </source>
</evidence>
<dbReference type="InterPro" id="IPR009061">
    <property type="entry name" value="DNA-bd_dom_put_sf"/>
</dbReference>
<comment type="caution">
    <text evidence="7">The sequence shown here is derived from an EMBL/GenBank/DDBJ whole genome shotgun (WGS) entry which is preliminary data.</text>
</comment>
<dbReference type="GO" id="GO:0003700">
    <property type="term" value="F:DNA-binding transcription factor activity"/>
    <property type="evidence" value="ECO:0007669"/>
    <property type="project" value="InterPro"/>
</dbReference>
<dbReference type="InterPro" id="IPR000551">
    <property type="entry name" value="MerR-type_HTH_dom"/>
</dbReference>
<reference evidence="7 8" key="1">
    <citation type="submission" date="2011-08" db="EMBL/GenBank/DDBJ databases">
        <title>The Genome Sequence of Eubacteriaceae bacterium CM5.</title>
        <authorList>
            <consortium name="The Broad Institute Genome Sequencing Platform"/>
            <person name="Earl A."/>
            <person name="Ward D."/>
            <person name="Feldgarden M."/>
            <person name="Gevers D."/>
            <person name="Sizova M."/>
            <person name="Hazen A."/>
            <person name="Epstein S."/>
            <person name="Young S.K."/>
            <person name="Zeng Q."/>
            <person name="Gargeya S."/>
            <person name="Fitzgerald M."/>
            <person name="Haas B."/>
            <person name="Abouelleil A."/>
            <person name="Alvarado L."/>
            <person name="Arachchi H.M."/>
            <person name="Berlin A."/>
            <person name="Brown A."/>
            <person name="Chapman S.B."/>
            <person name="Chen Z."/>
            <person name="Dunbar C."/>
            <person name="Freedman E."/>
            <person name="Gearin G."/>
            <person name="Gellesch M."/>
            <person name="Goldberg J."/>
            <person name="Griggs A."/>
            <person name="Gujja S."/>
            <person name="Heiman D."/>
            <person name="Howarth C."/>
            <person name="Larson L."/>
            <person name="Lui A."/>
            <person name="MacDonald P.J.P."/>
            <person name="Montmayeur A."/>
            <person name="Murphy C."/>
            <person name="Neiman D."/>
            <person name="Pearson M."/>
            <person name="Priest M."/>
            <person name="Roberts A."/>
            <person name="Saif S."/>
            <person name="Shea T."/>
            <person name="Shenoy N."/>
            <person name="Sisk P."/>
            <person name="Stolte C."/>
            <person name="Sykes S."/>
            <person name="Wortman J."/>
            <person name="Nusbaum C."/>
            <person name="Birren B."/>
        </authorList>
    </citation>
    <scope>NUCLEOTIDE SEQUENCE [LARGE SCALE GENOMIC DNA]</scope>
    <source>
        <strain evidence="7 8">CM5</strain>
    </source>
</reference>
<sequence length="245" mass="28535">MYMIKKASEISGVSVRMLHHYDKIGLLSPQKSENGYRYYTEEDMACLQTILFYKYLGFPLKKIKSLIEKDNTEILTHLKRQLNLMQKEKEKLLTLMETLQKTIDYEERKITMSTKEKFSGFVYQDNQKYEEMAIDKYGKDVIEKSMKTLKGKEVEFTEKLNQIFTSFAENMAKGVEATSKENVELAKSLHEYICQYSFDCSIEAFSGIGYGYKENSEFKSNIDRFGVGTAEYACNSIQKYVSEAR</sequence>
<dbReference type="InterPro" id="IPR047057">
    <property type="entry name" value="MerR_fam"/>
</dbReference>
<dbReference type="SUPFAM" id="SSF89082">
    <property type="entry name" value="Antibiotic binding domain of TipA-like multidrug resistance regulators"/>
    <property type="match status" value="1"/>
</dbReference>
<dbReference type="CDD" id="cd01106">
    <property type="entry name" value="HTH_TipAL-Mta"/>
    <property type="match status" value="1"/>
</dbReference>
<evidence type="ECO:0000256" key="5">
    <source>
        <dbReference type="SAM" id="Coils"/>
    </source>
</evidence>
<keyword evidence="2" id="KW-0238">DNA-binding</keyword>
<evidence type="ECO:0000259" key="6">
    <source>
        <dbReference type="PROSITE" id="PS50937"/>
    </source>
</evidence>
<evidence type="ECO:0000256" key="1">
    <source>
        <dbReference type="ARBA" id="ARBA00023015"/>
    </source>
</evidence>
<keyword evidence="5" id="KW-0175">Coiled coil</keyword>
<dbReference type="SMART" id="SM00422">
    <property type="entry name" value="HTH_MERR"/>
    <property type="match status" value="1"/>
</dbReference>
<evidence type="ECO:0000256" key="3">
    <source>
        <dbReference type="ARBA" id="ARBA00023159"/>
    </source>
</evidence>
<dbReference type="RefSeq" id="WP_009529980.1">
    <property type="nucleotide sequence ID" value="NZ_JH414636.1"/>
</dbReference>
<feature type="coiled-coil region" evidence="5">
    <location>
        <begin position="75"/>
        <end position="102"/>
    </location>
</feature>
<evidence type="ECO:0000256" key="2">
    <source>
        <dbReference type="ARBA" id="ARBA00023125"/>
    </source>
</evidence>
<dbReference type="AlphaFoldDB" id="G9XF20"/>
<dbReference type="Pfam" id="PF13411">
    <property type="entry name" value="MerR_1"/>
    <property type="match status" value="1"/>
</dbReference>